<dbReference type="EMBL" id="OU900105">
    <property type="protein sequence ID" value="CAG9856356.1"/>
    <property type="molecule type" value="Genomic_DNA"/>
</dbReference>
<dbReference type="Proteomes" id="UP001153712">
    <property type="component" value="Chromosome 12"/>
</dbReference>
<evidence type="ECO:0000256" key="1">
    <source>
        <dbReference type="SAM" id="MobiDB-lite"/>
    </source>
</evidence>
<feature type="region of interest" description="Disordered" evidence="1">
    <location>
        <begin position="1"/>
        <end position="30"/>
    </location>
</feature>
<accession>A0A9N9XKU2</accession>
<keyword evidence="3" id="KW-1185">Reference proteome</keyword>
<reference evidence="2" key="1">
    <citation type="submission" date="2022-01" db="EMBL/GenBank/DDBJ databases">
        <authorList>
            <person name="King R."/>
        </authorList>
    </citation>
    <scope>NUCLEOTIDE SEQUENCE</scope>
</reference>
<organism evidence="2 3">
    <name type="scientific">Phyllotreta striolata</name>
    <name type="common">Striped flea beetle</name>
    <name type="synonym">Crioceris striolata</name>
    <dbReference type="NCBI Taxonomy" id="444603"/>
    <lineage>
        <taxon>Eukaryota</taxon>
        <taxon>Metazoa</taxon>
        <taxon>Ecdysozoa</taxon>
        <taxon>Arthropoda</taxon>
        <taxon>Hexapoda</taxon>
        <taxon>Insecta</taxon>
        <taxon>Pterygota</taxon>
        <taxon>Neoptera</taxon>
        <taxon>Endopterygota</taxon>
        <taxon>Coleoptera</taxon>
        <taxon>Polyphaga</taxon>
        <taxon>Cucujiformia</taxon>
        <taxon>Chrysomeloidea</taxon>
        <taxon>Chrysomelidae</taxon>
        <taxon>Galerucinae</taxon>
        <taxon>Alticini</taxon>
        <taxon>Phyllotreta</taxon>
    </lineage>
</organism>
<dbReference type="AlphaFoldDB" id="A0A9N9XKU2"/>
<proteinExistence type="predicted"/>
<evidence type="ECO:0000313" key="3">
    <source>
        <dbReference type="Proteomes" id="UP001153712"/>
    </source>
</evidence>
<gene>
    <name evidence="2" type="ORF">PHYEVI_LOCUS2779</name>
</gene>
<sequence>MKHEIEQRSQHIRRGLGRSARTRSTAYTNK</sequence>
<name>A0A9N9XKU2_PHYSR</name>
<protein>
    <submittedName>
        <fullName evidence="2">Uncharacterized protein</fullName>
    </submittedName>
</protein>
<evidence type="ECO:0000313" key="2">
    <source>
        <dbReference type="EMBL" id="CAG9856356.1"/>
    </source>
</evidence>